<protein>
    <submittedName>
        <fullName evidence="1">Uncharacterized protein</fullName>
    </submittedName>
</protein>
<dbReference type="EnsemblMetazoa" id="XM_038207055.1">
    <property type="protein sequence ID" value="XP_038062983.1"/>
    <property type="gene ID" value="LOC119733657"/>
</dbReference>
<dbReference type="InterPro" id="IPR052958">
    <property type="entry name" value="IFN-induced_PKR_regulator"/>
</dbReference>
<dbReference type="OrthoDB" id="6601747at2759"/>
<accession>A0A914AH12</accession>
<proteinExistence type="predicted"/>
<dbReference type="AlphaFoldDB" id="A0A914AH12"/>
<sequence>MDAEAIADAIIETSVKFGLKTENLIGQGYDGCSTMAGKDNGVQTRIKSIPPKAAFVHCSSHRLNLVVTDLNSVPDVRNAIGTVKAVIKFFCDSPKRRKQVPNLQLLCETRWTAKYKSIRIFAENFVAIVKALENLSKNELETTRQTAHQLFCASTTANFLVTLRIIARYSALLEPITQSLKAVNLDLLGVQEHIQKLLNVLRSHRSESEQVFTQDIMPVVKQTAEELSIDLSLPRRCGRQMFRSNPDSNSFEDYFRKSVFIPYLDSILQSLQIRFGEDNKPHFSLFALHPAQLSKNDRTEIINIASKINSIYEIDNLESEVLT</sequence>
<reference evidence="1" key="1">
    <citation type="submission" date="2022-11" db="UniProtKB">
        <authorList>
            <consortium name="EnsemblMetazoa"/>
        </authorList>
    </citation>
    <scope>IDENTIFICATION</scope>
</reference>
<dbReference type="OMA" id="HILYCAT"/>
<name>A0A914AH12_PATMI</name>
<dbReference type="RefSeq" id="XP_038062983.1">
    <property type="nucleotide sequence ID" value="XM_038207055.1"/>
</dbReference>
<evidence type="ECO:0000313" key="1">
    <source>
        <dbReference type="EnsemblMetazoa" id="XP_038062983.1"/>
    </source>
</evidence>
<dbReference type="Proteomes" id="UP000887568">
    <property type="component" value="Unplaced"/>
</dbReference>
<dbReference type="PANTHER" id="PTHR46289:SF14">
    <property type="entry name" value="DUF4371 DOMAIN-CONTAINING PROTEIN"/>
    <property type="match status" value="1"/>
</dbReference>
<dbReference type="InterPro" id="IPR012337">
    <property type="entry name" value="RNaseH-like_sf"/>
</dbReference>
<dbReference type="SUPFAM" id="SSF53098">
    <property type="entry name" value="Ribonuclease H-like"/>
    <property type="match status" value="1"/>
</dbReference>
<dbReference type="PANTHER" id="PTHR46289">
    <property type="entry name" value="52 KDA REPRESSOR OF THE INHIBITOR OF THE PROTEIN KINASE-LIKE PROTEIN-RELATED"/>
    <property type="match status" value="1"/>
</dbReference>
<organism evidence="1 2">
    <name type="scientific">Patiria miniata</name>
    <name type="common">Bat star</name>
    <name type="synonym">Asterina miniata</name>
    <dbReference type="NCBI Taxonomy" id="46514"/>
    <lineage>
        <taxon>Eukaryota</taxon>
        <taxon>Metazoa</taxon>
        <taxon>Echinodermata</taxon>
        <taxon>Eleutherozoa</taxon>
        <taxon>Asterozoa</taxon>
        <taxon>Asteroidea</taxon>
        <taxon>Valvatacea</taxon>
        <taxon>Valvatida</taxon>
        <taxon>Asterinidae</taxon>
        <taxon>Patiria</taxon>
    </lineage>
</organism>
<evidence type="ECO:0000313" key="2">
    <source>
        <dbReference type="Proteomes" id="UP000887568"/>
    </source>
</evidence>
<dbReference type="GeneID" id="119733657"/>
<keyword evidence="2" id="KW-1185">Reference proteome</keyword>